<sequence length="113" mass="12872">MILIDSEDYHKATNKSLDAVTVELLLSTIAKMSVLARYEKDSQGSYILEDTFNTGTANQFCWANKFLLEHKKDIPANLDYSDTYKWVATKQVVLVGMLNETLGDKRMKNDCRS</sequence>
<dbReference type="HOGENOM" id="CLU_138339_0_0_6"/>
<comment type="caution">
    <text evidence="1">The sequence shown here is derived from an EMBL/GenBank/DDBJ whole genome shotgun (WGS) entry which is preliminary data.</text>
</comment>
<evidence type="ECO:0000313" key="1">
    <source>
        <dbReference type="EMBL" id="ENU92016.1"/>
    </source>
</evidence>
<gene>
    <name evidence="1" type="ORF">F971_03109</name>
</gene>
<reference evidence="1 2" key="1">
    <citation type="submission" date="2013-02" db="EMBL/GenBank/DDBJ databases">
        <title>The Genome Sequence of Acinetobacter sp. NIPH 758.</title>
        <authorList>
            <consortium name="The Broad Institute Genome Sequencing Platform"/>
            <consortium name="The Broad Institute Genome Sequencing Center for Infectious Disease"/>
            <person name="Cerqueira G."/>
            <person name="Feldgarden M."/>
            <person name="Courvalin P."/>
            <person name="Perichon B."/>
            <person name="Grillot-Courvalin C."/>
            <person name="Clermont D."/>
            <person name="Rocha E."/>
            <person name="Yoon E.-J."/>
            <person name="Nemec A."/>
            <person name="Walker B."/>
            <person name="Young S.K."/>
            <person name="Zeng Q."/>
            <person name="Gargeya S."/>
            <person name="Fitzgerald M."/>
            <person name="Haas B."/>
            <person name="Abouelleil A."/>
            <person name="Alvarado L."/>
            <person name="Arachchi H.M."/>
            <person name="Berlin A.M."/>
            <person name="Chapman S.B."/>
            <person name="Dewar J."/>
            <person name="Goldberg J."/>
            <person name="Griggs A."/>
            <person name="Gujja S."/>
            <person name="Hansen M."/>
            <person name="Howarth C."/>
            <person name="Imamovic A."/>
            <person name="Larimer J."/>
            <person name="McCowan C."/>
            <person name="Murphy C."/>
            <person name="Neiman D."/>
            <person name="Pearson M."/>
            <person name="Priest M."/>
            <person name="Roberts A."/>
            <person name="Saif S."/>
            <person name="Shea T."/>
            <person name="Sisk P."/>
            <person name="Sykes S."/>
            <person name="Wortman J."/>
            <person name="Nusbaum C."/>
            <person name="Birren B."/>
        </authorList>
    </citation>
    <scope>NUCLEOTIDE SEQUENCE [LARGE SCALE GENOMIC DNA]</scope>
    <source>
        <strain evidence="1 2">NIPH 758</strain>
    </source>
</reference>
<dbReference type="Proteomes" id="UP000013049">
    <property type="component" value="Unassembled WGS sequence"/>
</dbReference>
<accession>N8UWQ4</accession>
<organism evidence="1 2">
    <name type="scientific">Acinetobacter vivianii</name>
    <dbReference type="NCBI Taxonomy" id="1776742"/>
    <lineage>
        <taxon>Bacteria</taxon>
        <taxon>Pseudomonadati</taxon>
        <taxon>Pseudomonadota</taxon>
        <taxon>Gammaproteobacteria</taxon>
        <taxon>Moraxellales</taxon>
        <taxon>Moraxellaceae</taxon>
        <taxon>Acinetobacter</taxon>
    </lineage>
</organism>
<dbReference type="AlphaFoldDB" id="N8UWQ4"/>
<name>N8UWQ4_9GAMM</name>
<protein>
    <submittedName>
        <fullName evidence="1">Uncharacterized protein</fullName>
    </submittedName>
</protein>
<proteinExistence type="predicted"/>
<dbReference type="EMBL" id="APPC01000018">
    <property type="protein sequence ID" value="ENU92016.1"/>
    <property type="molecule type" value="Genomic_DNA"/>
</dbReference>
<evidence type="ECO:0000313" key="2">
    <source>
        <dbReference type="Proteomes" id="UP000013049"/>
    </source>
</evidence>
<dbReference type="RefSeq" id="WP_004772959.1">
    <property type="nucleotide sequence ID" value="NZ_KB849357.1"/>
</dbReference>